<dbReference type="STRING" id="75913.A0A0K0F3D8"/>
<organism evidence="5 6">
    <name type="scientific">Strongyloides venezuelensis</name>
    <name type="common">Threadworm</name>
    <dbReference type="NCBI Taxonomy" id="75913"/>
    <lineage>
        <taxon>Eukaryota</taxon>
        <taxon>Metazoa</taxon>
        <taxon>Ecdysozoa</taxon>
        <taxon>Nematoda</taxon>
        <taxon>Chromadorea</taxon>
        <taxon>Rhabditida</taxon>
        <taxon>Tylenchina</taxon>
        <taxon>Panagrolaimomorpha</taxon>
        <taxon>Strongyloidoidea</taxon>
        <taxon>Strongyloididae</taxon>
        <taxon>Strongyloides</taxon>
    </lineage>
</organism>
<dbReference type="InterPro" id="IPR056007">
    <property type="entry name" value="DUF7585"/>
</dbReference>
<evidence type="ECO:0000256" key="1">
    <source>
        <dbReference type="SAM" id="SignalP"/>
    </source>
</evidence>
<dbReference type="AlphaFoldDB" id="A0A0K0F3D8"/>
<evidence type="ECO:0000313" key="6">
    <source>
        <dbReference type="WBParaSite" id="SVE_0332100.1"/>
    </source>
</evidence>
<name>A0A0K0F3D8_STRVS</name>
<dbReference type="InterPro" id="IPR056005">
    <property type="entry name" value="DUF7583"/>
</dbReference>
<dbReference type="Proteomes" id="UP000035680">
    <property type="component" value="Unassembled WGS sequence"/>
</dbReference>
<sequence length="490" mass="56389">MFLKLYWLGAALALMPFPTQPQEIHREKLFPYVPKDINNGTFPFNLTATTNSDMVLVKCPDSGYHHKDAEDSFARNSKIFIPESIFSPNGSLFAWLPLLRNVYGSTNLKCGRIHFIGDGNPRYDWTFNVIWKNDTINTNFMKRELRTNQISQEHQNCHPFAGNRIIFGSKKEGGFFLMKIFQNIQNFYYNQMFYYFEKFNSSERIKVPCGVTKIYGYTPKIKLKTLEPTSEESNIDGILKVNSDGKDQQVIEVVLDMEGNTEYYRGEKITLRRMKFVDGNELQVIENSTISITSSFTINGYEIIKLAYNFIDENESLKVIEKKYYFAPLEKDFIIKEEIIPYLKNNTSIKPNCSVYYLNVGHLDKVDYNGTKGSLQTFNSTDGIKGKFKIDKTSIIFDEMEDGKTTISCTYKTLDGSITTTTRFVMMDMIVKLGSNKQQLPNDTRFFSTSTTQKPKSMEKEVENVGNKAIKQTGIFLGISMLLLLFLLQM</sequence>
<protein>
    <submittedName>
        <fullName evidence="6">6-cysteine protein</fullName>
    </submittedName>
</protein>
<keyword evidence="1" id="KW-0732">Signal</keyword>
<feature type="domain" description="DUF7584" evidence="3">
    <location>
        <begin position="219"/>
        <end position="326"/>
    </location>
</feature>
<dbReference type="Pfam" id="PF24486">
    <property type="entry name" value="DUF7583"/>
    <property type="match status" value="1"/>
</dbReference>
<dbReference type="Pfam" id="PF24488">
    <property type="entry name" value="DUF7584"/>
    <property type="match status" value="1"/>
</dbReference>
<evidence type="ECO:0000259" key="3">
    <source>
        <dbReference type="Pfam" id="PF24488"/>
    </source>
</evidence>
<reference evidence="6" key="2">
    <citation type="submission" date="2015-08" db="UniProtKB">
        <authorList>
            <consortium name="WormBaseParasite"/>
        </authorList>
    </citation>
    <scope>IDENTIFICATION</scope>
</reference>
<feature type="domain" description="DUF7585" evidence="4">
    <location>
        <begin position="28"/>
        <end position="213"/>
    </location>
</feature>
<dbReference type="Pfam" id="PF24490">
    <property type="entry name" value="DUF7585"/>
    <property type="match status" value="1"/>
</dbReference>
<accession>A0A0K0F3D8</accession>
<evidence type="ECO:0000259" key="2">
    <source>
        <dbReference type="Pfam" id="PF24486"/>
    </source>
</evidence>
<feature type="signal peptide" evidence="1">
    <location>
        <begin position="1"/>
        <end position="21"/>
    </location>
</feature>
<dbReference type="InterPro" id="IPR056006">
    <property type="entry name" value="DUF7584"/>
</dbReference>
<proteinExistence type="predicted"/>
<keyword evidence="5" id="KW-1185">Reference proteome</keyword>
<evidence type="ECO:0000259" key="4">
    <source>
        <dbReference type="Pfam" id="PF24490"/>
    </source>
</evidence>
<feature type="chain" id="PRO_5005329096" evidence="1">
    <location>
        <begin position="22"/>
        <end position="490"/>
    </location>
</feature>
<dbReference type="WBParaSite" id="SVE_0332100.1">
    <property type="protein sequence ID" value="SVE_0332100.1"/>
    <property type="gene ID" value="SVE_0332100"/>
</dbReference>
<evidence type="ECO:0000313" key="5">
    <source>
        <dbReference type="Proteomes" id="UP000035680"/>
    </source>
</evidence>
<reference evidence="5" key="1">
    <citation type="submission" date="2014-07" db="EMBL/GenBank/DDBJ databases">
        <authorList>
            <person name="Martin A.A"/>
            <person name="De Silva N."/>
        </authorList>
    </citation>
    <scope>NUCLEOTIDE SEQUENCE</scope>
</reference>
<feature type="domain" description="DUF7583" evidence="2">
    <location>
        <begin position="328"/>
        <end position="425"/>
    </location>
</feature>